<evidence type="ECO:0000313" key="4">
    <source>
        <dbReference type="Proteomes" id="UP000694561"/>
    </source>
</evidence>
<evidence type="ECO:0008006" key="5">
    <source>
        <dbReference type="Google" id="ProtNLM"/>
    </source>
</evidence>
<dbReference type="Ensembl" id="ENSMMNT00015003371.1">
    <property type="protein sequence ID" value="ENSMMNP00015003053.1"/>
    <property type="gene ID" value="ENSMMNG00015002351.1"/>
</dbReference>
<name>A0A8C6AMB8_MONMO</name>
<dbReference type="PANTHER" id="PTHR36131:SF1">
    <property type="entry name" value="KERATIN-ASSOCIATED PROTEIN 8-1"/>
    <property type="match status" value="1"/>
</dbReference>
<keyword evidence="1" id="KW-0677">Repeat</keyword>
<reference evidence="3" key="1">
    <citation type="submission" date="2025-08" db="UniProtKB">
        <authorList>
            <consortium name="Ensembl"/>
        </authorList>
    </citation>
    <scope>IDENTIFICATION</scope>
</reference>
<dbReference type="InterPro" id="IPR021743">
    <property type="entry name" value="KRTAP_type8/19/20/21/22"/>
</dbReference>
<evidence type="ECO:0000256" key="2">
    <source>
        <dbReference type="ARBA" id="ARBA00022744"/>
    </source>
</evidence>
<organism evidence="3 4">
    <name type="scientific">Monodon monoceros</name>
    <name type="common">Narwhal</name>
    <name type="synonym">Ceratodon monodon</name>
    <dbReference type="NCBI Taxonomy" id="40151"/>
    <lineage>
        <taxon>Eukaryota</taxon>
        <taxon>Metazoa</taxon>
        <taxon>Chordata</taxon>
        <taxon>Craniata</taxon>
        <taxon>Vertebrata</taxon>
        <taxon>Euteleostomi</taxon>
        <taxon>Mammalia</taxon>
        <taxon>Eutheria</taxon>
        <taxon>Laurasiatheria</taxon>
        <taxon>Artiodactyla</taxon>
        <taxon>Whippomorpha</taxon>
        <taxon>Cetacea</taxon>
        <taxon>Odontoceti</taxon>
        <taxon>Monodontidae</taxon>
        <taxon>Monodon</taxon>
    </lineage>
</organism>
<dbReference type="PANTHER" id="PTHR36131">
    <property type="entry name" value="KERATIN-ASSOCIATED PROTEIN 8-1"/>
    <property type="match status" value="1"/>
</dbReference>
<reference evidence="3" key="2">
    <citation type="submission" date="2025-09" db="UniProtKB">
        <authorList>
            <consortium name="Ensembl"/>
        </authorList>
    </citation>
    <scope>IDENTIFICATION</scope>
</reference>
<dbReference type="Pfam" id="PF11759">
    <property type="entry name" value="KRTAP"/>
    <property type="match status" value="1"/>
</dbReference>
<evidence type="ECO:0000256" key="1">
    <source>
        <dbReference type="ARBA" id="ARBA00022737"/>
    </source>
</evidence>
<keyword evidence="4" id="KW-1185">Reference proteome</keyword>
<dbReference type="GO" id="GO:0005882">
    <property type="term" value="C:intermediate filament"/>
    <property type="evidence" value="ECO:0007669"/>
    <property type="project" value="UniProtKB-KW"/>
</dbReference>
<keyword evidence="2" id="KW-0416">Keratin</keyword>
<dbReference type="Proteomes" id="UP000694561">
    <property type="component" value="Unplaced"/>
</dbReference>
<accession>A0A8C6AMB8</accession>
<sequence>IYYDLFPDNFNTNGYWGNYVCGYPLGCSIDCGYGSSYSPVGYGFGCRYGTSQPLDYRRYWTFDLY</sequence>
<dbReference type="GeneTree" id="ENSGT00960000187414"/>
<dbReference type="AlphaFoldDB" id="A0A8C6AMB8"/>
<protein>
    <recommendedName>
        <fullName evidence="5">Keratin-associated protein 8-1</fullName>
    </recommendedName>
</protein>
<dbReference type="GO" id="GO:0005829">
    <property type="term" value="C:cytosol"/>
    <property type="evidence" value="ECO:0007669"/>
    <property type="project" value="UniProtKB-ARBA"/>
</dbReference>
<proteinExistence type="predicted"/>
<evidence type="ECO:0000313" key="3">
    <source>
        <dbReference type="Ensembl" id="ENSMMNP00015003053.1"/>
    </source>
</evidence>
<dbReference type="InterPro" id="IPR039351">
    <property type="entry name" value="KRTAP8-1"/>
</dbReference>